<feature type="compositionally biased region" description="Basic and acidic residues" evidence="1">
    <location>
        <begin position="450"/>
        <end position="469"/>
    </location>
</feature>
<feature type="region of interest" description="Disordered" evidence="1">
    <location>
        <begin position="440"/>
        <end position="469"/>
    </location>
</feature>
<proteinExistence type="predicted"/>
<comment type="caution">
    <text evidence="3">The sequence shown here is derived from an EMBL/GenBank/DDBJ whole genome shotgun (WGS) entry which is preliminary data.</text>
</comment>
<feature type="region of interest" description="Disordered" evidence="1">
    <location>
        <begin position="48"/>
        <end position="77"/>
    </location>
</feature>
<evidence type="ECO:0000256" key="1">
    <source>
        <dbReference type="SAM" id="MobiDB-lite"/>
    </source>
</evidence>
<dbReference type="AlphaFoldDB" id="A0AAV8W0T5"/>
<dbReference type="Proteomes" id="UP001159042">
    <property type="component" value="Unassembled WGS sequence"/>
</dbReference>
<feature type="compositionally biased region" description="Low complexity" evidence="1">
    <location>
        <begin position="370"/>
        <end position="380"/>
    </location>
</feature>
<accession>A0AAV8W0T5</accession>
<name>A0AAV8W0T5_9CUCU</name>
<dbReference type="Pfam" id="PF16000">
    <property type="entry name" value="CARMIL_C"/>
    <property type="match status" value="1"/>
</dbReference>
<evidence type="ECO:0000313" key="3">
    <source>
        <dbReference type="EMBL" id="KAJ8919980.1"/>
    </source>
</evidence>
<protein>
    <recommendedName>
        <fullName evidence="2">CARMIL C-terminal domain-containing protein</fullName>
    </recommendedName>
</protein>
<feature type="region of interest" description="Disordered" evidence="1">
    <location>
        <begin position="284"/>
        <end position="319"/>
    </location>
</feature>
<feature type="compositionally biased region" description="Polar residues" evidence="1">
    <location>
        <begin position="215"/>
        <end position="227"/>
    </location>
</feature>
<sequence>MRSCLNIRELNVMIASQLSEQVTDEVYEALMRSYKILVGDASAIRIDSPPRRSRLSSSDSSHHGASDISITDSSHQSDHSPLKLEYLNLATPHLSIKRKSLHGRKLRPKSVVDSVEGLSADDIPSLLPSLPHNSEEEDSVTELPNASHQLQHLVKGIFLNKGRPRRAKTRAPTRPVVKAPDVADSVSQDLVEGLDSFFRPGSVTPTSDDCHSFQADGSPNHEFSSPVLSEDRKTPKLSRNSPLLRGLMNPAPRSRSTDNLERFSPSFLRKLTVDAASPLTRRLTGDSLMSQESSDGSLAAESSFDHSPSGTLSKGVFPDGSKTGTKLRSLYVYFSPYENDAMKQLKLKQAPAIAPKPRPWSMVNSEAKSGDLSLLSDGSSPNNSTGNTPDSAEALDSSESSSIDRRIAKDIKLKRGGIVQNYFPDRGDFKFLSRYKGITEKQGQSGVSAEARRDSNYNCRETEDAHISR</sequence>
<dbReference type="EMBL" id="JANEYG010000016">
    <property type="protein sequence ID" value="KAJ8919980.1"/>
    <property type="molecule type" value="Genomic_DNA"/>
</dbReference>
<feature type="compositionally biased region" description="Low complexity" evidence="1">
    <location>
        <begin position="390"/>
        <end position="401"/>
    </location>
</feature>
<feature type="region of interest" description="Disordered" evidence="1">
    <location>
        <begin position="355"/>
        <end position="401"/>
    </location>
</feature>
<feature type="domain" description="CARMIL C-terminal" evidence="2">
    <location>
        <begin position="7"/>
        <end position="221"/>
    </location>
</feature>
<evidence type="ECO:0000313" key="4">
    <source>
        <dbReference type="Proteomes" id="UP001159042"/>
    </source>
</evidence>
<organism evidence="3 4">
    <name type="scientific">Exocentrus adspersus</name>
    <dbReference type="NCBI Taxonomy" id="1586481"/>
    <lineage>
        <taxon>Eukaryota</taxon>
        <taxon>Metazoa</taxon>
        <taxon>Ecdysozoa</taxon>
        <taxon>Arthropoda</taxon>
        <taxon>Hexapoda</taxon>
        <taxon>Insecta</taxon>
        <taxon>Pterygota</taxon>
        <taxon>Neoptera</taxon>
        <taxon>Endopterygota</taxon>
        <taxon>Coleoptera</taxon>
        <taxon>Polyphaga</taxon>
        <taxon>Cucujiformia</taxon>
        <taxon>Chrysomeloidea</taxon>
        <taxon>Cerambycidae</taxon>
        <taxon>Lamiinae</taxon>
        <taxon>Acanthocinini</taxon>
        <taxon>Exocentrus</taxon>
    </lineage>
</organism>
<dbReference type="InterPro" id="IPR031943">
    <property type="entry name" value="CARMIL_C"/>
</dbReference>
<keyword evidence="4" id="KW-1185">Reference proteome</keyword>
<feature type="compositionally biased region" description="Polar residues" evidence="1">
    <location>
        <begin position="287"/>
        <end position="296"/>
    </location>
</feature>
<evidence type="ECO:0000259" key="2">
    <source>
        <dbReference type="Pfam" id="PF16000"/>
    </source>
</evidence>
<reference evidence="3 4" key="1">
    <citation type="journal article" date="2023" name="Insect Mol. Biol.">
        <title>Genome sequencing provides insights into the evolution of gene families encoding plant cell wall-degrading enzymes in longhorned beetles.</title>
        <authorList>
            <person name="Shin N.R."/>
            <person name="Okamura Y."/>
            <person name="Kirsch R."/>
            <person name="Pauchet Y."/>
        </authorList>
    </citation>
    <scope>NUCLEOTIDE SEQUENCE [LARGE SCALE GENOMIC DNA]</scope>
    <source>
        <strain evidence="3">EAD_L_NR</strain>
    </source>
</reference>
<gene>
    <name evidence="3" type="ORF">NQ315_006510</name>
</gene>
<feature type="region of interest" description="Disordered" evidence="1">
    <location>
        <begin position="202"/>
        <end position="261"/>
    </location>
</feature>